<dbReference type="Pfam" id="PF12146">
    <property type="entry name" value="Hydrolase_4"/>
    <property type="match status" value="1"/>
</dbReference>
<dbReference type="SUPFAM" id="SSF53474">
    <property type="entry name" value="alpha/beta-Hydrolases"/>
    <property type="match status" value="1"/>
</dbReference>
<feature type="domain" description="Serine aminopeptidase S33" evidence="2">
    <location>
        <begin position="37"/>
        <end position="180"/>
    </location>
</feature>
<dbReference type="Proteomes" id="UP000662857">
    <property type="component" value="Chromosome"/>
</dbReference>
<reference evidence="3" key="1">
    <citation type="submission" date="2021-02" db="EMBL/GenBank/DDBJ databases">
        <title>Natrosporangium hydrolyticum gen. nov., sp. nov, a haloalkaliphilic actinobacterium from a soda solonchak soil.</title>
        <authorList>
            <person name="Sorokin D.Y."/>
            <person name="Khijniak T.V."/>
            <person name="Zakharycheva A.P."/>
            <person name="Boueva O.V."/>
            <person name="Ariskina E.V."/>
            <person name="Hahnke R.L."/>
            <person name="Bunk B."/>
            <person name="Sproer C."/>
            <person name="Schumann P."/>
            <person name="Evtushenko L.I."/>
            <person name="Kublanov I.V."/>
        </authorList>
    </citation>
    <scope>NUCLEOTIDE SEQUENCE</scope>
    <source>
        <strain evidence="3">DSM 106523</strain>
    </source>
</reference>
<gene>
    <name evidence="3" type="ORF">JQS43_19230</name>
</gene>
<feature type="region of interest" description="Disordered" evidence="1">
    <location>
        <begin position="317"/>
        <end position="352"/>
    </location>
</feature>
<dbReference type="AlphaFoldDB" id="A0A895YE61"/>
<evidence type="ECO:0000256" key="1">
    <source>
        <dbReference type="SAM" id="MobiDB-lite"/>
    </source>
</evidence>
<feature type="compositionally biased region" description="Pro residues" evidence="1">
    <location>
        <begin position="334"/>
        <end position="343"/>
    </location>
</feature>
<keyword evidence="4" id="KW-1185">Reference proteome</keyword>
<dbReference type="RefSeq" id="WP_239675789.1">
    <property type="nucleotide sequence ID" value="NZ_CP070499.1"/>
</dbReference>
<dbReference type="KEGG" id="nhy:JQS43_19230"/>
<evidence type="ECO:0000313" key="3">
    <source>
        <dbReference type="EMBL" id="QSB13689.1"/>
    </source>
</evidence>
<sequence length="352" mass="39549">MEPDLLGPPYEQRTLEFEPDDEGPVVATLIRRRAPHPSRRAVLWVHGWSDYFFQTHVADFFIGQGYDFYALDLRKHGRSLRPHQTATFCRDLTEYFPELDEAARIIRTVDEHDTLVLAAHSTGALTTALWAHQRRPSRPADALFFNSPFFDLHLPAWARPPLEVTAGELARRRPYGAVRRPLYPVYGHSLHVDYRGEWSYDLAWKPIGGFPVRYGWYAAVRAGQRRLQAGLSIDVPVLVACSTRSLRTLTWRELARRCDTVLDVDDITRWTPMLGRLVTLLRIPGGMHDLTLSAAPVRTHLFTELARWLRGYGGGEPPASPRSVLAAAPSTTAPAPPAAPPNDPDGVPADRG</sequence>
<organism evidence="3 4">
    <name type="scientific">Natronosporangium hydrolyticum</name>
    <dbReference type="NCBI Taxonomy" id="2811111"/>
    <lineage>
        <taxon>Bacteria</taxon>
        <taxon>Bacillati</taxon>
        <taxon>Actinomycetota</taxon>
        <taxon>Actinomycetes</taxon>
        <taxon>Micromonosporales</taxon>
        <taxon>Micromonosporaceae</taxon>
        <taxon>Natronosporangium</taxon>
    </lineage>
</organism>
<name>A0A895YE61_9ACTN</name>
<evidence type="ECO:0000259" key="2">
    <source>
        <dbReference type="Pfam" id="PF12146"/>
    </source>
</evidence>
<dbReference type="InterPro" id="IPR029058">
    <property type="entry name" value="AB_hydrolase_fold"/>
</dbReference>
<dbReference type="Gene3D" id="3.40.50.1820">
    <property type="entry name" value="alpha/beta hydrolase"/>
    <property type="match status" value="1"/>
</dbReference>
<protein>
    <submittedName>
        <fullName evidence="3">Alpha/beta hydrolase</fullName>
    </submittedName>
</protein>
<dbReference type="GO" id="GO:0016787">
    <property type="term" value="F:hydrolase activity"/>
    <property type="evidence" value="ECO:0007669"/>
    <property type="project" value="UniProtKB-KW"/>
</dbReference>
<dbReference type="InterPro" id="IPR022742">
    <property type="entry name" value="Hydrolase_4"/>
</dbReference>
<keyword evidence="3" id="KW-0378">Hydrolase</keyword>
<proteinExistence type="predicted"/>
<accession>A0A895YE61</accession>
<dbReference type="EMBL" id="CP070499">
    <property type="protein sequence ID" value="QSB13689.1"/>
    <property type="molecule type" value="Genomic_DNA"/>
</dbReference>
<evidence type="ECO:0000313" key="4">
    <source>
        <dbReference type="Proteomes" id="UP000662857"/>
    </source>
</evidence>